<name>A0A1J6IAZ5_9HYPH</name>
<dbReference type="AlphaFoldDB" id="A0A1J6IAZ5"/>
<feature type="region of interest" description="Disordered" evidence="1">
    <location>
        <begin position="57"/>
        <end position="78"/>
    </location>
</feature>
<dbReference type="RefSeq" id="WP_071632767.1">
    <property type="nucleotide sequence ID" value="NZ_MOEC01000018.1"/>
</dbReference>
<evidence type="ECO:0000313" key="3">
    <source>
        <dbReference type="Proteomes" id="UP000182985"/>
    </source>
</evidence>
<sequence>MTWLATIKARLAGWALAIAAALAILAGAYLKGRADNATSATADRLKAANKARKIEDETSNLGGGDVDAALSRWMRDSR</sequence>
<keyword evidence="3" id="KW-1185">Reference proteome</keyword>
<evidence type="ECO:0000313" key="2">
    <source>
        <dbReference type="EMBL" id="OIS92208.1"/>
    </source>
</evidence>
<comment type="caution">
    <text evidence="2">The sequence shown here is derived from an EMBL/GenBank/DDBJ whole genome shotgun (WGS) entry which is preliminary data.</text>
</comment>
<gene>
    <name evidence="2" type="ORF">BLA27_17015</name>
</gene>
<protein>
    <submittedName>
        <fullName evidence="2">Uncharacterized protein</fullName>
    </submittedName>
</protein>
<proteinExistence type="predicted"/>
<organism evidence="2 3">
    <name type="scientific">Brucella cytisi</name>
    <dbReference type="NCBI Taxonomy" id="407152"/>
    <lineage>
        <taxon>Bacteria</taxon>
        <taxon>Pseudomonadati</taxon>
        <taxon>Pseudomonadota</taxon>
        <taxon>Alphaproteobacteria</taxon>
        <taxon>Hyphomicrobiales</taxon>
        <taxon>Brucellaceae</taxon>
        <taxon>Brucella/Ochrobactrum group</taxon>
        <taxon>Brucella</taxon>
    </lineage>
</organism>
<dbReference type="Proteomes" id="UP000182985">
    <property type="component" value="Unassembled WGS sequence"/>
</dbReference>
<reference evidence="2 3" key="1">
    <citation type="submission" date="2016-10" db="EMBL/GenBank/DDBJ databases">
        <title>The Draft Genome Sequence of the Potato Rhizosphere Bacteria Ochrobactrum sp. IPA7.2.</title>
        <authorList>
            <person name="Gogoleva N.E."/>
            <person name="Khlopko Y.A."/>
            <person name="Burygin G.L."/>
            <person name="Plotnikov A.O."/>
        </authorList>
    </citation>
    <scope>NUCLEOTIDE SEQUENCE [LARGE SCALE GENOMIC DNA]</scope>
    <source>
        <strain evidence="2 3">IPA7.2</strain>
    </source>
</reference>
<evidence type="ECO:0000256" key="1">
    <source>
        <dbReference type="SAM" id="MobiDB-lite"/>
    </source>
</evidence>
<accession>A0A1J6IAZ5</accession>
<dbReference type="OrthoDB" id="8452088at2"/>
<dbReference type="EMBL" id="MOEC01000018">
    <property type="protein sequence ID" value="OIS92208.1"/>
    <property type="molecule type" value="Genomic_DNA"/>
</dbReference>